<dbReference type="Proteomes" id="UP000007264">
    <property type="component" value="Unassembled WGS sequence"/>
</dbReference>
<dbReference type="EC" id="3.1.3.16" evidence="3"/>
<organism evidence="12 13">
    <name type="scientific">Coccomyxa subellipsoidea (strain C-169)</name>
    <name type="common">Green microalga</name>
    <dbReference type="NCBI Taxonomy" id="574566"/>
    <lineage>
        <taxon>Eukaryota</taxon>
        <taxon>Viridiplantae</taxon>
        <taxon>Chlorophyta</taxon>
        <taxon>core chlorophytes</taxon>
        <taxon>Trebouxiophyceae</taxon>
        <taxon>Trebouxiophyceae incertae sedis</taxon>
        <taxon>Coccomyxaceae</taxon>
        <taxon>Coccomyxa</taxon>
        <taxon>Coccomyxa subellipsoidea</taxon>
    </lineage>
</organism>
<evidence type="ECO:0000256" key="9">
    <source>
        <dbReference type="RuleBase" id="RU003465"/>
    </source>
</evidence>
<dbReference type="KEGG" id="csl:COCSUDRAFT_64601"/>
<keyword evidence="13" id="KW-1185">Reference proteome</keyword>
<keyword evidence="8" id="KW-0464">Manganese</keyword>
<dbReference type="PROSITE" id="PS51746">
    <property type="entry name" value="PPM_2"/>
    <property type="match status" value="1"/>
</dbReference>
<dbReference type="SUPFAM" id="SSF55718">
    <property type="entry name" value="SCP-like"/>
    <property type="match status" value="1"/>
</dbReference>
<comment type="cofactor">
    <cofactor evidence="1">
        <name>Mn(2+)</name>
        <dbReference type="ChEBI" id="CHEBI:29035"/>
    </cofactor>
</comment>
<evidence type="ECO:0000256" key="8">
    <source>
        <dbReference type="ARBA" id="ARBA00023211"/>
    </source>
</evidence>
<dbReference type="SMART" id="SM00332">
    <property type="entry name" value="PP2Cc"/>
    <property type="match status" value="1"/>
</dbReference>
<evidence type="ECO:0000313" key="13">
    <source>
        <dbReference type="Proteomes" id="UP000007264"/>
    </source>
</evidence>
<dbReference type="PANTHER" id="PTHR47992">
    <property type="entry name" value="PROTEIN PHOSPHATASE"/>
    <property type="match status" value="1"/>
</dbReference>
<dbReference type="GeneID" id="17044677"/>
<keyword evidence="6" id="KW-0460">Magnesium</keyword>
<comment type="similarity">
    <text evidence="9">Belongs to the PP2C family.</text>
</comment>
<proteinExistence type="inferred from homology"/>
<sequence length="448" mass="46928">MGKEKASAALFDQLQAAIEGGEGEEIVGKMKGIVVFDIDGEKWTLDLTPGSRSVKKGAPEGKPDLTLTISDENFVKLVMGKMGPQQDAWVIHEGLGGQNNLLLAVFDGHGQEGDKVSRHVAATLPGLMANSSAFRAKRFKQCCEEQFPACNASLRKLKTVNSMLSGSTGVIALLQASSSLFAGSRLLVANIGDSRCMLGRISSTGVVSSVSLSVDHIPDVPSEAARIRAQGGRLEPYTIGGEQMGPTRVWLADKDTPGLSMTRAFGDTIASSVGVIAQPHVLEITLEPEHQYLVLCSDGIYEFMSNDEIVGIVHAEAEKGALPAQIAKLLVQTARHQWMAEEDGGVDDCTAIVCFLTRGNLKPGALTPAPLPPSPAAAGISRPSISRHAALRMSGTPLVDLPQQIDVAANATQAATAPLPKAPSGSASGRKLTAEGGQSILAAITQGR</sequence>
<evidence type="ECO:0000256" key="1">
    <source>
        <dbReference type="ARBA" id="ARBA00001936"/>
    </source>
</evidence>
<dbReference type="RefSeq" id="XP_005651211.1">
    <property type="nucleotide sequence ID" value="XM_005651154.1"/>
</dbReference>
<feature type="region of interest" description="Disordered" evidence="10">
    <location>
        <begin position="416"/>
        <end position="448"/>
    </location>
</feature>
<keyword evidence="7 9" id="KW-0904">Protein phosphatase</keyword>
<evidence type="ECO:0000256" key="6">
    <source>
        <dbReference type="ARBA" id="ARBA00022842"/>
    </source>
</evidence>
<evidence type="ECO:0000256" key="4">
    <source>
        <dbReference type="ARBA" id="ARBA00022723"/>
    </source>
</evidence>
<dbReference type="GO" id="GO:0004722">
    <property type="term" value="F:protein serine/threonine phosphatase activity"/>
    <property type="evidence" value="ECO:0007669"/>
    <property type="project" value="UniProtKB-EC"/>
</dbReference>
<dbReference type="SUPFAM" id="SSF81606">
    <property type="entry name" value="PP2C-like"/>
    <property type="match status" value="1"/>
</dbReference>
<evidence type="ECO:0000313" key="12">
    <source>
        <dbReference type="EMBL" id="EIE26667.1"/>
    </source>
</evidence>
<feature type="domain" description="PPM-type phosphatase" evidence="11">
    <location>
        <begin position="71"/>
        <end position="356"/>
    </location>
</feature>
<evidence type="ECO:0000259" key="11">
    <source>
        <dbReference type="PROSITE" id="PS51746"/>
    </source>
</evidence>
<dbReference type="InterPro" id="IPR036457">
    <property type="entry name" value="PPM-type-like_dom_sf"/>
</dbReference>
<protein>
    <recommendedName>
        <fullName evidence="3">protein-serine/threonine phosphatase</fullName>
        <ecNumber evidence="3">3.1.3.16</ecNumber>
    </recommendedName>
</protein>
<comment type="cofactor">
    <cofactor evidence="2">
        <name>Mg(2+)</name>
        <dbReference type="ChEBI" id="CHEBI:18420"/>
    </cofactor>
</comment>
<dbReference type="InterPro" id="IPR015655">
    <property type="entry name" value="PP2C"/>
</dbReference>
<dbReference type="eggNOG" id="KOG0698">
    <property type="taxonomic scope" value="Eukaryota"/>
</dbReference>
<evidence type="ECO:0000256" key="2">
    <source>
        <dbReference type="ARBA" id="ARBA00001946"/>
    </source>
</evidence>
<dbReference type="PROSITE" id="PS01032">
    <property type="entry name" value="PPM_1"/>
    <property type="match status" value="1"/>
</dbReference>
<accession>I0Z7P8</accession>
<dbReference type="Pfam" id="PF00481">
    <property type="entry name" value="PP2C"/>
    <property type="match status" value="1"/>
</dbReference>
<dbReference type="OrthoDB" id="3592703at2759"/>
<evidence type="ECO:0000256" key="7">
    <source>
        <dbReference type="ARBA" id="ARBA00022912"/>
    </source>
</evidence>
<dbReference type="InterPro" id="IPR036527">
    <property type="entry name" value="SCP2_sterol-bd_dom_sf"/>
</dbReference>
<dbReference type="GO" id="GO:0046872">
    <property type="term" value="F:metal ion binding"/>
    <property type="evidence" value="ECO:0007669"/>
    <property type="project" value="UniProtKB-KW"/>
</dbReference>
<dbReference type="InterPro" id="IPR003033">
    <property type="entry name" value="SCP2_sterol-bd_dom"/>
</dbReference>
<dbReference type="InterPro" id="IPR000222">
    <property type="entry name" value="PP2C_BS"/>
</dbReference>
<keyword evidence="5 9" id="KW-0378">Hydrolase</keyword>
<dbReference type="InterPro" id="IPR001932">
    <property type="entry name" value="PPM-type_phosphatase-like_dom"/>
</dbReference>
<dbReference type="AlphaFoldDB" id="I0Z7P8"/>
<dbReference type="EMBL" id="AGSI01000002">
    <property type="protein sequence ID" value="EIE26667.1"/>
    <property type="molecule type" value="Genomic_DNA"/>
</dbReference>
<evidence type="ECO:0000256" key="5">
    <source>
        <dbReference type="ARBA" id="ARBA00022801"/>
    </source>
</evidence>
<reference evidence="12 13" key="1">
    <citation type="journal article" date="2012" name="Genome Biol.">
        <title>The genome of the polar eukaryotic microalga coccomyxa subellipsoidea reveals traits of cold adaptation.</title>
        <authorList>
            <person name="Blanc G."/>
            <person name="Agarkova I."/>
            <person name="Grimwood J."/>
            <person name="Kuo A."/>
            <person name="Brueggeman A."/>
            <person name="Dunigan D."/>
            <person name="Gurnon J."/>
            <person name="Ladunga I."/>
            <person name="Lindquist E."/>
            <person name="Lucas S."/>
            <person name="Pangilinan J."/>
            <person name="Proschold T."/>
            <person name="Salamov A."/>
            <person name="Schmutz J."/>
            <person name="Weeks D."/>
            <person name="Yamada T."/>
            <person name="Claverie J.M."/>
            <person name="Grigoriev I."/>
            <person name="Van Etten J."/>
            <person name="Lomsadze A."/>
            <person name="Borodovsky M."/>
        </authorList>
    </citation>
    <scope>NUCLEOTIDE SEQUENCE [LARGE SCALE GENOMIC DNA]</scope>
    <source>
        <strain evidence="12 13">C-169</strain>
    </source>
</reference>
<comment type="caution">
    <text evidence="12">The sequence shown here is derived from an EMBL/GenBank/DDBJ whole genome shotgun (WGS) entry which is preliminary data.</text>
</comment>
<dbReference type="Pfam" id="PF02036">
    <property type="entry name" value="SCP2"/>
    <property type="match status" value="1"/>
</dbReference>
<evidence type="ECO:0000256" key="3">
    <source>
        <dbReference type="ARBA" id="ARBA00013081"/>
    </source>
</evidence>
<dbReference type="Gene3D" id="3.60.40.10">
    <property type="entry name" value="PPM-type phosphatase domain"/>
    <property type="match status" value="1"/>
</dbReference>
<evidence type="ECO:0000256" key="10">
    <source>
        <dbReference type="SAM" id="MobiDB-lite"/>
    </source>
</evidence>
<keyword evidence="4" id="KW-0479">Metal-binding</keyword>
<dbReference type="CDD" id="cd00143">
    <property type="entry name" value="PP2Cc"/>
    <property type="match status" value="1"/>
</dbReference>
<name>I0Z7P8_COCSC</name>
<gene>
    <name evidence="12" type="ORF">COCSUDRAFT_64601</name>
</gene>